<accession>A0A5B7CIK4</accession>
<evidence type="ECO:0000313" key="3">
    <source>
        <dbReference type="Proteomes" id="UP000324222"/>
    </source>
</evidence>
<name>A0A5B7CIK4_PORTR</name>
<feature type="region of interest" description="Disordered" evidence="1">
    <location>
        <begin position="1"/>
        <end position="20"/>
    </location>
</feature>
<sequence>MRSPRSDSLPLPNPHHPLHTGSHVVLPDQSVPCQAPWSHDLTIVLNDNAPVTSLQPDIGYHQGRQPLTHAWPLASHSGGANCC</sequence>
<evidence type="ECO:0000256" key="1">
    <source>
        <dbReference type="SAM" id="MobiDB-lite"/>
    </source>
</evidence>
<organism evidence="2 3">
    <name type="scientific">Portunus trituberculatus</name>
    <name type="common">Swimming crab</name>
    <name type="synonym">Neptunus trituberculatus</name>
    <dbReference type="NCBI Taxonomy" id="210409"/>
    <lineage>
        <taxon>Eukaryota</taxon>
        <taxon>Metazoa</taxon>
        <taxon>Ecdysozoa</taxon>
        <taxon>Arthropoda</taxon>
        <taxon>Crustacea</taxon>
        <taxon>Multicrustacea</taxon>
        <taxon>Malacostraca</taxon>
        <taxon>Eumalacostraca</taxon>
        <taxon>Eucarida</taxon>
        <taxon>Decapoda</taxon>
        <taxon>Pleocyemata</taxon>
        <taxon>Brachyura</taxon>
        <taxon>Eubrachyura</taxon>
        <taxon>Portunoidea</taxon>
        <taxon>Portunidae</taxon>
        <taxon>Portuninae</taxon>
        <taxon>Portunus</taxon>
    </lineage>
</organism>
<protein>
    <submittedName>
        <fullName evidence="2">Uncharacterized protein</fullName>
    </submittedName>
</protein>
<comment type="caution">
    <text evidence="2">The sequence shown here is derived from an EMBL/GenBank/DDBJ whole genome shotgun (WGS) entry which is preliminary data.</text>
</comment>
<gene>
    <name evidence="2" type="ORF">E2C01_001947</name>
</gene>
<evidence type="ECO:0000313" key="2">
    <source>
        <dbReference type="EMBL" id="MPC09339.1"/>
    </source>
</evidence>
<proteinExistence type="predicted"/>
<reference evidence="2 3" key="1">
    <citation type="submission" date="2019-05" db="EMBL/GenBank/DDBJ databases">
        <title>Another draft genome of Portunus trituberculatus and its Hox gene families provides insights of decapod evolution.</title>
        <authorList>
            <person name="Jeong J.-H."/>
            <person name="Song I."/>
            <person name="Kim S."/>
            <person name="Choi T."/>
            <person name="Kim D."/>
            <person name="Ryu S."/>
            <person name="Kim W."/>
        </authorList>
    </citation>
    <scope>NUCLEOTIDE SEQUENCE [LARGE SCALE GENOMIC DNA]</scope>
    <source>
        <tissue evidence="2">Muscle</tissue>
    </source>
</reference>
<dbReference type="AlphaFoldDB" id="A0A5B7CIK4"/>
<dbReference type="Proteomes" id="UP000324222">
    <property type="component" value="Unassembled WGS sequence"/>
</dbReference>
<keyword evidence="3" id="KW-1185">Reference proteome</keyword>
<dbReference type="EMBL" id="VSRR010000065">
    <property type="protein sequence ID" value="MPC09339.1"/>
    <property type="molecule type" value="Genomic_DNA"/>
</dbReference>